<gene>
    <name evidence="1" type="ORF">DOTSEDRAFT_73769</name>
</gene>
<keyword evidence="2" id="KW-1185">Reference proteome</keyword>
<accession>N1PGF0</accession>
<evidence type="ECO:0000313" key="1">
    <source>
        <dbReference type="EMBL" id="EME41457.1"/>
    </source>
</evidence>
<protein>
    <submittedName>
        <fullName evidence="1">Uncharacterized protein</fullName>
    </submittedName>
</protein>
<dbReference type="EMBL" id="KB446542">
    <property type="protein sequence ID" value="EME41457.1"/>
    <property type="molecule type" value="Genomic_DNA"/>
</dbReference>
<name>N1PGF0_DOTSN</name>
<proteinExistence type="predicted"/>
<dbReference type="AlphaFoldDB" id="N1PGF0"/>
<evidence type="ECO:0000313" key="2">
    <source>
        <dbReference type="Proteomes" id="UP000016933"/>
    </source>
</evidence>
<reference evidence="2" key="1">
    <citation type="journal article" date="2012" name="PLoS Genet.">
        <title>The genomes of the fungal plant pathogens Cladosporium fulvum and Dothistroma septosporum reveal adaptation to different hosts and lifestyles but also signatures of common ancestry.</title>
        <authorList>
            <person name="de Wit P.J.G.M."/>
            <person name="van der Burgt A."/>
            <person name="Oekmen B."/>
            <person name="Stergiopoulos I."/>
            <person name="Abd-Elsalam K.A."/>
            <person name="Aerts A.L."/>
            <person name="Bahkali A.H."/>
            <person name="Beenen H.G."/>
            <person name="Chettri P."/>
            <person name="Cox M.P."/>
            <person name="Datema E."/>
            <person name="de Vries R.P."/>
            <person name="Dhillon B."/>
            <person name="Ganley A.R."/>
            <person name="Griffiths S.A."/>
            <person name="Guo Y."/>
            <person name="Hamelin R.C."/>
            <person name="Henrissat B."/>
            <person name="Kabir M.S."/>
            <person name="Jashni M.K."/>
            <person name="Kema G."/>
            <person name="Klaubauf S."/>
            <person name="Lapidus A."/>
            <person name="Levasseur A."/>
            <person name="Lindquist E."/>
            <person name="Mehrabi R."/>
            <person name="Ohm R.A."/>
            <person name="Owen T.J."/>
            <person name="Salamov A."/>
            <person name="Schwelm A."/>
            <person name="Schijlen E."/>
            <person name="Sun H."/>
            <person name="van den Burg H.A."/>
            <person name="van Ham R.C.H.J."/>
            <person name="Zhang S."/>
            <person name="Goodwin S.B."/>
            <person name="Grigoriev I.V."/>
            <person name="Collemare J."/>
            <person name="Bradshaw R.E."/>
        </authorList>
    </citation>
    <scope>NUCLEOTIDE SEQUENCE [LARGE SCALE GENOMIC DNA]</scope>
    <source>
        <strain evidence="2">NZE10 / CBS 128990</strain>
    </source>
</reference>
<sequence length="89" mass="9701">MNPSLLRGPACYCAKLLDRGISATGIYACSSLHVLKSVSQSNAQSLSLVLGRCPTAQCPLILRPPVQYVYGRDFALRAKFLFFLTKVPP</sequence>
<organism evidence="1 2">
    <name type="scientific">Dothistroma septosporum (strain NZE10 / CBS 128990)</name>
    <name type="common">Red band needle blight fungus</name>
    <name type="synonym">Mycosphaerella pini</name>
    <dbReference type="NCBI Taxonomy" id="675120"/>
    <lineage>
        <taxon>Eukaryota</taxon>
        <taxon>Fungi</taxon>
        <taxon>Dikarya</taxon>
        <taxon>Ascomycota</taxon>
        <taxon>Pezizomycotina</taxon>
        <taxon>Dothideomycetes</taxon>
        <taxon>Dothideomycetidae</taxon>
        <taxon>Mycosphaerellales</taxon>
        <taxon>Mycosphaerellaceae</taxon>
        <taxon>Dothistroma</taxon>
    </lineage>
</organism>
<reference evidence="1 2" key="2">
    <citation type="journal article" date="2012" name="PLoS Pathog.">
        <title>Diverse lifestyles and strategies of plant pathogenesis encoded in the genomes of eighteen Dothideomycetes fungi.</title>
        <authorList>
            <person name="Ohm R.A."/>
            <person name="Feau N."/>
            <person name="Henrissat B."/>
            <person name="Schoch C.L."/>
            <person name="Horwitz B.A."/>
            <person name="Barry K.W."/>
            <person name="Condon B.J."/>
            <person name="Copeland A.C."/>
            <person name="Dhillon B."/>
            <person name="Glaser F."/>
            <person name="Hesse C.N."/>
            <person name="Kosti I."/>
            <person name="LaButti K."/>
            <person name="Lindquist E.A."/>
            <person name="Lucas S."/>
            <person name="Salamov A.A."/>
            <person name="Bradshaw R.E."/>
            <person name="Ciuffetti L."/>
            <person name="Hamelin R.C."/>
            <person name="Kema G.H.J."/>
            <person name="Lawrence C."/>
            <person name="Scott J.A."/>
            <person name="Spatafora J.W."/>
            <person name="Turgeon B.G."/>
            <person name="de Wit P.J.G.M."/>
            <person name="Zhong S."/>
            <person name="Goodwin S.B."/>
            <person name="Grigoriev I.V."/>
        </authorList>
    </citation>
    <scope>NUCLEOTIDE SEQUENCE [LARGE SCALE GENOMIC DNA]</scope>
    <source>
        <strain evidence="2">NZE10 / CBS 128990</strain>
    </source>
</reference>
<dbReference type="HOGENOM" id="CLU_2454723_0_0_1"/>
<dbReference type="Proteomes" id="UP000016933">
    <property type="component" value="Unassembled WGS sequence"/>
</dbReference>